<dbReference type="GeneID" id="54298870"/>
<name>A0A6A6B067_9PEZI</name>
<dbReference type="Proteomes" id="UP000799438">
    <property type="component" value="Unassembled WGS sequence"/>
</dbReference>
<dbReference type="InterPro" id="IPR038305">
    <property type="entry name" value="HeLo_sf"/>
</dbReference>
<feature type="domain" description="DUF7580" evidence="3">
    <location>
        <begin position="368"/>
        <end position="600"/>
    </location>
</feature>
<protein>
    <submittedName>
        <fullName evidence="4">Uncharacterized protein</fullName>
    </submittedName>
</protein>
<accession>A0A6A6B067</accession>
<dbReference type="EMBL" id="ML995521">
    <property type="protein sequence ID" value="KAF2136427.1"/>
    <property type="molecule type" value="Genomic_DNA"/>
</dbReference>
<dbReference type="SUPFAM" id="SSF56112">
    <property type="entry name" value="Protein kinase-like (PK-like)"/>
    <property type="match status" value="1"/>
</dbReference>
<evidence type="ECO:0000256" key="1">
    <source>
        <dbReference type="SAM" id="MobiDB-lite"/>
    </source>
</evidence>
<evidence type="ECO:0000313" key="5">
    <source>
        <dbReference type="Proteomes" id="UP000799438"/>
    </source>
</evidence>
<dbReference type="InterPro" id="IPR029498">
    <property type="entry name" value="HeLo_dom"/>
</dbReference>
<dbReference type="AlphaFoldDB" id="A0A6A6B067"/>
<proteinExistence type="predicted"/>
<feature type="region of interest" description="Disordered" evidence="1">
    <location>
        <begin position="121"/>
        <end position="140"/>
    </location>
</feature>
<gene>
    <name evidence="4" type="ORF">K452DRAFT_292407</name>
</gene>
<dbReference type="PROSITE" id="PS51257">
    <property type="entry name" value="PROKAR_LIPOPROTEIN"/>
    <property type="match status" value="1"/>
</dbReference>
<dbReference type="Gene3D" id="1.10.510.10">
    <property type="entry name" value="Transferase(Phosphotransferase) domain 1"/>
    <property type="match status" value="1"/>
</dbReference>
<dbReference type="Pfam" id="PF24476">
    <property type="entry name" value="DUF7580"/>
    <property type="match status" value="1"/>
</dbReference>
<dbReference type="PANTHER" id="PTHR37542">
    <property type="entry name" value="HELO DOMAIN-CONTAINING PROTEIN-RELATED"/>
    <property type="match status" value="1"/>
</dbReference>
<dbReference type="Pfam" id="PF14479">
    <property type="entry name" value="HeLo"/>
    <property type="match status" value="1"/>
</dbReference>
<dbReference type="InterPro" id="IPR056002">
    <property type="entry name" value="DUF7580"/>
</dbReference>
<dbReference type="InterPro" id="IPR011009">
    <property type="entry name" value="Kinase-like_dom_sf"/>
</dbReference>
<feature type="domain" description="Prion-inhibition and propagation HeLo" evidence="2">
    <location>
        <begin position="8"/>
        <end position="194"/>
    </location>
</feature>
<evidence type="ECO:0000259" key="3">
    <source>
        <dbReference type="Pfam" id="PF24476"/>
    </source>
</evidence>
<reference evidence="4" key="1">
    <citation type="journal article" date="2020" name="Stud. Mycol.">
        <title>101 Dothideomycetes genomes: a test case for predicting lifestyles and emergence of pathogens.</title>
        <authorList>
            <person name="Haridas S."/>
            <person name="Albert R."/>
            <person name="Binder M."/>
            <person name="Bloem J."/>
            <person name="Labutti K."/>
            <person name="Salamov A."/>
            <person name="Andreopoulos B."/>
            <person name="Baker S."/>
            <person name="Barry K."/>
            <person name="Bills G."/>
            <person name="Bluhm B."/>
            <person name="Cannon C."/>
            <person name="Castanera R."/>
            <person name="Culley D."/>
            <person name="Daum C."/>
            <person name="Ezra D."/>
            <person name="Gonzalez J."/>
            <person name="Henrissat B."/>
            <person name="Kuo A."/>
            <person name="Liang C."/>
            <person name="Lipzen A."/>
            <person name="Lutzoni F."/>
            <person name="Magnuson J."/>
            <person name="Mondo S."/>
            <person name="Nolan M."/>
            <person name="Ohm R."/>
            <person name="Pangilinan J."/>
            <person name="Park H.-J."/>
            <person name="Ramirez L."/>
            <person name="Alfaro M."/>
            <person name="Sun H."/>
            <person name="Tritt A."/>
            <person name="Yoshinaga Y."/>
            <person name="Zwiers L.-H."/>
            <person name="Turgeon B."/>
            <person name="Goodwin S."/>
            <person name="Spatafora J."/>
            <person name="Crous P."/>
            <person name="Grigoriev I."/>
        </authorList>
    </citation>
    <scope>NUCLEOTIDE SEQUENCE</scope>
    <source>
        <strain evidence="4">CBS 121167</strain>
    </source>
</reference>
<evidence type="ECO:0000313" key="4">
    <source>
        <dbReference type="EMBL" id="KAF2136427.1"/>
    </source>
</evidence>
<keyword evidence="5" id="KW-1185">Reference proteome</keyword>
<sequence length="604" mass="67906">MDPVRYSVGIPGLIQACAHAYRVVSTILSSDQDEFNLELRCRIEESRFRLCGRYWGVSDGSGDPHHSSEPQKKRTELQELLDLPGMESLVRDTLTRVHQLLQACEGYLKRFGSVNELGHGGSHESLSSTDSLAPRIPSRPPSRNAVKMRLYWTHEDKASFTGMLRSLAGLNDGLERLLPRRVKTSLESALIGEILAEKTLVSMKTQRNALVDALSFRAMKRDTHGESTGTVPDEDWKSGGTYRLSEAAFTKLSKTKVGRTMEQYIPPADSPIDEARGSSEQRGSNDVQQEKQLEQRVFIEWRKAKKANDEEYSPTVRENRKEAGRVFPHAGGEPAPCTLPCLGYVAIDTHAEHDIFGLVYRMPEACIRKPISLAELLQRDFECSATAPNLETRLGLARKLAMALYELKCVGKSHGQISSHNIVYCPPTSSGSSPGTHVHLQQPYITGWQPWQQGNTGSESPTVGFQEIGVSEQERYFVHPKRPRTRFKHLYDIYSLGIVLAEIAFWEPISALRDPSEDALKLVHDSLMSWRHRIYATAERELGADVGTAYRDAVLWCLRGLEVTQINDLISNRVSKEDFDREIGIEKAFFWNVVQRLDSASRIV</sequence>
<dbReference type="OrthoDB" id="1911848at2759"/>
<feature type="region of interest" description="Disordered" evidence="1">
    <location>
        <begin position="264"/>
        <end position="290"/>
    </location>
</feature>
<dbReference type="RefSeq" id="XP_033392145.1">
    <property type="nucleotide sequence ID" value="XM_033541374.1"/>
</dbReference>
<evidence type="ECO:0000259" key="2">
    <source>
        <dbReference type="Pfam" id="PF14479"/>
    </source>
</evidence>
<dbReference type="Gene3D" id="1.20.120.1020">
    <property type="entry name" value="Prion-inhibition and propagation, HeLo domain"/>
    <property type="match status" value="1"/>
</dbReference>
<organism evidence="4 5">
    <name type="scientific">Aplosporella prunicola CBS 121167</name>
    <dbReference type="NCBI Taxonomy" id="1176127"/>
    <lineage>
        <taxon>Eukaryota</taxon>
        <taxon>Fungi</taxon>
        <taxon>Dikarya</taxon>
        <taxon>Ascomycota</taxon>
        <taxon>Pezizomycotina</taxon>
        <taxon>Dothideomycetes</taxon>
        <taxon>Dothideomycetes incertae sedis</taxon>
        <taxon>Botryosphaeriales</taxon>
        <taxon>Aplosporellaceae</taxon>
        <taxon>Aplosporella</taxon>
    </lineage>
</organism>